<evidence type="ECO:0000256" key="1">
    <source>
        <dbReference type="SAM" id="MobiDB-lite"/>
    </source>
</evidence>
<organism evidence="3 4">
    <name type="scientific">Streptomyces sedi</name>
    <dbReference type="NCBI Taxonomy" id="555059"/>
    <lineage>
        <taxon>Bacteria</taxon>
        <taxon>Bacillati</taxon>
        <taxon>Actinomycetota</taxon>
        <taxon>Actinomycetes</taxon>
        <taxon>Kitasatosporales</taxon>
        <taxon>Streptomycetaceae</taxon>
        <taxon>Streptomyces</taxon>
    </lineage>
</organism>
<protein>
    <submittedName>
        <fullName evidence="3">Uncharacterized protein</fullName>
    </submittedName>
</protein>
<evidence type="ECO:0000256" key="2">
    <source>
        <dbReference type="SAM" id="Phobius"/>
    </source>
</evidence>
<feature type="compositionally biased region" description="Basic and acidic residues" evidence="1">
    <location>
        <begin position="1"/>
        <end position="11"/>
    </location>
</feature>
<feature type="region of interest" description="Disordered" evidence="1">
    <location>
        <begin position="1"/>
        <end position="31"/>
    </location>
</feature>
<keyword evidence="2" id="KW-0812">Transmembrane</keyword>
<feature type="compositionally biased region" description="Low complexity" evidence="1">
    <location>
        <begin position="13"/>
        <end position="26"/>
    </location>
</feature>
<dbReference type="EMBL" id="VDGT01000018">
    <property type="protein sequence ID" value="TNM27198.1"/>
    <property type="molecule type" value="Genomic_DNA"/>
</dbReference>
<feature type="transmembrane region" description="Helical" evidence="2">
    <location>
        <begin position="36"/>
        <end position="58"/>
    </location>
</feature>
<sequence>MVDFHHSEFTWRGDQGWQDGQGTPTAPRRRPSAARILGGALVAMVLISGLVGALLLAMPALEPEDRTAPDAPEAAESR</sequence>
<reference evidence="3 4" key="1">
    <citation type="submission" date="2019-06" db="EMBL/GenBank/DDBJ databases">
        <title>Draft genome of Streptomyces sedi sp. JCM16909.</title>
        <authorList>
            <person name="Klykleung N."/>
            <person name="Tanasupawat S."/>
            <person name="Kudo T."/>
            <person name="Yuki M."/>
            <person name="Ohkuma M."/>
        </authorList>
    </citation>
    <scope>NUCLEOTIDE SEQUENCE [LARGE SCALE GENOMIC DNA]</scope>
    <source>
        <strain evidence="3 4">JCM 16909</strain>
    </source>
</reference>
<dbReference type="Proteomes" id="UP000311713">
    <property type="component" value="Unassembled WGS sequence"/>
</dbReference>
<name>A0A5C4UUL9_9ACTN</name>
<accession>A0A5C4UUL9</accession>
<gene>
    <name evidence="3" type="ORF">FH715_21085</name>
</gene>
<keyword evidence="2" id="KW-0472">Membrane</keyword>
<proteinExistence type="predicted"/>
<evidence type="ECO:0000313" key="4">
    <source>
        <dbReference type="Proteomes" id="UP000311713"/>
    </source>
</evidence>
<comment type="caution">
    <text evidence="3">The sequence shown here is derived from an EMBL/GenBank/DDBJ whole genome shotgun (WGS) entry which is preliminary data.</text>
</comment>
<evidence type="ECO:0000313" key="3">
    <source>
        <dbReference type="EMBL" id="TNM27198.1"/>
    </source>
</evidence>
<keyword evidence="4" id="KW-1185">Reference proteome</keyword>
<keyword evidence="2" id="KW-1133">Transmembrane helix</keyword>
<dbReference type="RefSeq" id="WP_139647698.1">
    <property type="nucleotide sequence ID" value="NZ_BAAAZS010000103.1"/>
</dbReference>
<dbReference type="AlphaFoldDB" id="A0A5C4UUL9"/>